<dbReference type="EMBL" id="ADBJ01000038">
    <property type="protein sequence ID" value="EFA78440.1"/>
    <property type="molecule type" value="Genomic_DNA"/>
</dbReference>
<evidence type="ECO:0000256" key="6">
    <source>
        <dbReference type="ARBA" id="ARBA00022853"/>
    </source>
</evidence>
<reference evidence="12 13" key="1">
    <citation type="journal article" date="2011" name="Genome Res.">
        <title>Phylogeny-wide analysis of social amoeba genomes highlights ancient origins for complex intercellular communication.</title>
        <authorList>
            <person name="Heidel A.J."/>
            <person name="Lawal H.M."/>
            <person name="Felder M."/>
            <person name="Schilde C."/>
            <person name="Helps N.R."/>
            <person name="Tunggal B."/>
            <person name="Rivero F."/>
            <person name="John U."/>
            <person name="Schleicher M."/>
            <person name="Eichinger L."/>
            <person name="Platzer M."/>
            <person name="Noegel A.A."/>
            <person name="Schaap P."/>
            <person name="Gloeckner G."/>
        </authorList>
    </citation>
    <scope>NUCLEOTIDE SEQUENCE [LARGE SCALE GENOMIC DNA]</scope>
    <source>
        <strain evidence="13">ATCC 26659 / Pp 5 / PN500</strain>
    </source>
</reference>
<dbReference type="Gene3D" id="2.130.10.10">
    <property type="entry name" value="YVTN repeat-like/Quinoprotein amine dehydrogenase"/>
    <property type="match status" value="3"/>
</dbReference>
<evidence type="ECO:0000256" key="4">
    <source>
        <dbReference type="ARBA" id="ARBA00022737"/>
    </source>
</evidence>
<keyword evidence="5" id="KW-0227">DNA damage</keyword>
<comment type="caution">
    <text evidence="12">The sequence shown here is derived from an EMBL/GenBank/DDBJ whole genome shotgun (WGS) entry which is preliminary data.</text>
</comment>
<evidence type="ECO:0000256" key="7">
    <source>
        <dbReference type="ARBA" id="ARBA00023204"/>
    </source>
</evidence>
<dbReference type="PANTHER" id="PTHR15271">
    <property type="entry name" value="CHROMATIN ASSEMBLY FACTOR 1 SUBUNIT B"/>
    <property type="match status" value="1"/>
</dbReference>
<feature type="repeat" description="WD" evidence="9">
    <location>
        <begin position="189"/>
        <end position="230"/>
    </location>
</feature>
<evidence type="ECO:0000256" key="10">
    <source>
        <dbReference type="SAM" id="MobiDB-lite"/>
    </source>
</evidence>
<dbReference type="FunCoup" id="D3BKL0">
    <property type="interactions" value="593"/>
</dbReference>
<keyword evidence="4" id="KW-0677">Repeat</keyword>
<dbReference type="GO" id="GO:0006281">
    <property type="term" value="P:DNA repair"/>
    <property type="evidence" value="ECO:0007669"/>
    <property type="project" value="UniProtKB-KW"/>
</dbReference>
<feature type="compositionally biased region" description="Low complexity" evidence="10">
    <location>
        <begin position="524"/>
        <end position="539"/>
    </location>
</feature>
<dbReference type="Pfam" id="PF24105">
    <property type="entry name" value="Beta-prop_CAF1B_HIR1"/>
    <property type="match status" value="3"/>
</dbReference>
<keyword evidence="13" id="KW-1185">Reference proteome</keyword>
<dbReference type="InterPro" id="IPR045145">
    <property type="entry name" value="PTHR15271"/>
</dbReference>
<dbReference type="GO" id="GO:0006335">
    <property type="term" value="P:DNA replication-dependent chromatin assembly"/>
    <property type="evidence" value="ECO:0007669"/>
    <property type="project" value="InterPro"/>
</dbReference>
<dbReference type="GO" id="GO:0006334">
    <property type="term" value="P:nucleosome assembly"/>
    <property type="evidence" value="ECO:0007669"/>
    <property type="project" value="TreeGrafter"/>
</dbReference>
<dbReference type="InterPro" id="IPR036322">
    <property type="entry name" value="WD40_repeat_dom_sf"/>
</dbReference>
<keyword evidence="7" id="KW-0234">DNA repair</keyword>
<dbReference type="InParanoid" id="D3BKL0"/>
<dbReference type="OMA" id="QIYWHES"/>
<evidence type="ECO:0000256" key="3">
    <source>
        <dbReference type="ARBA" id="ARBA00022574"/>
    </source>
</evidence>
<proteinExistence type="inferred from homology"/>
<evidence type="ECO:0000256" key="5">
    <source>
        <dbReference type="ARBA" id="ARBA00022763"/>
    </source>
</evidence>
<dbReference type="PROSITE" id="PS50294">
    <property type="entry name" value="WD_REPEATS_REGION"/>
    <property type="match status" value="1"/>
</dbReference>
<evidence type="ECO:0000256" key="1">
    <source>
        <dbReference type="ARBA" id="ARBA00004123"/>
    </source>
</evidence>
<dbReference type="InterPro" id="IPR001680">
    <property type="entry name" value="WD40_rpt"/>
</dbReference>
<evidence type="ECO:0000313" key="12">
    <source>
        <dbReference type="EMBL" id="EFA78440.1"/>
    </source>
</evidence>
<dbReference type="STRING" id="670386.D3BKL0"/>
<evidence type="ECO:0000256" key="2">
    <source>
        <dbReference type="ARBA" id="ARBA00007306"/>
    </source>
</evidence>
<evidence type="ECO:0000259" key="11">
    <source>
        <dbReference type="Pfam" id="PF24105"/>
    </source>
</evidence>
<comment type="subcellular location">
    <subcellularLocation>
        <location evidence="1">Nucleus</location>
    </subcellularLocation>
</comment>
<dbReference type="Proteomes" id="UP000001396">
    <property type="component" value="Unassembled WGS sequence"/>
</dbReference>
<keyword evidence="3 9" id="KW-0853">WD repeat</keyword>
<name>D3BKL0_HETP5</name>
<accession>D3BKL0</accession>
<feature type="domain" description="CAF1B/HIR1 beta-propeller" evidence="11">
    <location>
        <begin position="274"/>
        <end position="444"/>
    </location>
</feature>
<evidence type="ECO:0000313" key="13">
    <source>
        <dbReference type="Proteomes" id="UP000001396"/>
    </source>
</evidence>
<dbReference type="SMART" id="SM00320">
    <property type="entry name" value="WD40"/>
    <property type="match status" value="5"/>
</dbReference>
<feature type="repeat" description="WD" evidence="9">
    <location>
        <begin position="60"/>
        <end position="101"/>
    </location>
</feature>
<organism evidence="12 13">
    <name type="scientific">Heterostelium pallidum (strain ATCC 26659 / Pp 5 / PN500)</name>
    <name type="common">Cellular slime mold</name>
    <name type="synonym">Polysphondylium pallidum</name>
    <dbReference type="NCBI Taxonomy" id="670386"/>
    <lineage>
        <taxon>Eukaryota</taxon>
        <taxon>Amoebozoa</taxon>
        <taxon>Evosea</taxon>
        <taxon>Eumycetozoa</taxon>
        <taxon>Dictyostelia</taxon>
        <taxon>Acytosteliales</taxon>
        <taxon>Acytosteliaceae</taxon>
        <taxon>Heterostelium</taxon>
    </lineage>
</organism>
<dbReference type="PROSITE" id="PS50082">
    <property type="entry name" value="WD_REPEATS_2"/>
    <property type="match status" value="4"/>
</dbReference>
<protein>
    <recommendedName>
        <fullName evidence="11">CAF1B/HIR1 beta-propeller domain-containing protein</fullName>
    </recommendedName>
</protein>
<feature type="repeat" description="WD" evidence="9">
    <location>
        <begin position="157"/>
        <end position="188"/>
    </location>
</feature>
<gene>
    <name evidence="12" type="ORF">PPL_09092</name>
</gene>
<evidence type="ECO:0000256" key="8">
    <source>
        <dbReference type="ARBA" id="ARBA00023242"/>
    </source>
</evidence>
<feature type="domain" description="CAF1B/HIR1 beta-propeller" evidence="11">
    <location>
        <begin position="130"/>
        <end position="258"/>
    </location>
</feature>
<dbReference type="InterPro" id="IPR055410">
    <property type="entry name" value="Beta-prop_CAF1B_HIR1"/>
</dbReference>
<sequence length="559" mass="62909">MKFTCETVMILWHDKDPIYSLDFDSSSNRLCTTGSDNDIKIWSYQKNEKGGVEFSFLSSLSKHSKHVNVARFSPGGNLLASGSDDGTVVIWRLSPNHINTAAAAATASTPETSTTSTSTTTTTQSSIDLNGDNDSSNNKETWTAISVLRVPTDSYDLSWSPNGLNLTTCSTDHTFQIWNPITRNCIQTIEEHTHYVQGVCWDPLGRFLLTESADGSCRLYENNNTEKTTTTTTKKKKQSKKQFVQLKNVLSKRVFTEGTTSTETSNNNNNNNNNNNIDNNNNEITTETSNHEHRMYYDECVSSRPSWSPDGSLFITPTGQFKSSPNEKVRSTSYLFSRSIPNKPIIHLPSNKPSLTVKFNPIIYRLDKDKTSQLSDINYKMIFAIATSETIILYDTQSLQPILVISDIHYAPITDMCWTHDGSILMVTSQDGFCSYLAFQPNELGIPLEEENWPESMKEAKQLRLDAYQNTLFEKITQQQLHQQQKQQQQQESLKRKIDSDSTNNTTTNDNDEQVEKKQKTDDSTTTTTTTTTTTSSSTETLLPNGKPKRRLQATLISK</sequence>
<dbReference type="InterPro" id="IPR015943">
    <property type="entry name" value="WD40/YVTN_repeat-like_dom_sf"/>
</dbReference>
<dbReference type="GO" id="GO:0033186">
    <property type="term" value="C:CAF-1 complex"/>
    <property type="evidence" value="ECO:0007669"/>
    <property type="project" value="TreeGrafter"/>
</dbReference>
<feature type="region of interest" description="Disordered" evidence="10">
    <location>
        <begin position="481"/>
        <end position="559"/>
    </location>
</feature>
<feature type="region of interest" description="Disordered" evidence="10">
    <location>
        <begin position="102"/>
        <end position="135"/>
    </location>
</feature>
<feature type="compositionally biased region" description="Low complexity" evidence="10">
    <location>
        <begin position="481"/>
        <end position="491"/>
    </location>
</feature>
<feature type="region of interest" description="Disordered" evidence="10">
    <location>
        <begin position="254"/>
        <end position="285"/>
    </location>
</feature>
<keyword evidence="6" id="KW-0156">Chromatin regulator</keyword>
<comment type="similarity">
    <text evidence="2">Belongs to the WD repeat HIR1 family.</text>
</comment>
<dbReference type="GO" id="GO:0005634">
    <property type="term" value="C:nucleus"/>
    <property type="evidence" value="ECO:0007669"/>
    <property type="project" value="UniProtKB-SubCell"/>
</dbReference>
<feature type="compositionally biased region" description="Low complexity" evidence="10">
    <location>
        <begin position="259"/>
        <end position="285"/>
    </location>
</feature>
<feature type="compositionally biased region" description="Basic and acidic residues" evidence="10">
    <location>
        <begin position="514"/>
        <end position="523"/>
    </location>
</feature>
<feature type="domain" description="CAF1B/HIR1 beta-propeller" evidence="11">
    <location>
        <begin position="5"/>
        <end position="101"/>
    </location>
</feature>
<feature type="compositionally biased region" description="Low complexity" evidence="10">
    <location>
        <begin position="102"/>
        <end position="126"/>
    </location>
</feature>
<dbReference type="PANTHER" id="PTHR15271:SF4">
    <property type="entry name" value="CHROMATIN ASSEMBLY FACTOR 1 SUBUNIT B"/>
    <property type="match status" value="1"/>
</dbReference>
<dbReference type="RefSeq" id="XP_020430565.1">
    <property type="nucleotide sequence ID" value="XM_020579890.1"/>
</dbReference>
<dbReference type="AlphaFoldDB" id="D3BKL0"/>
<keyword evidence="8" id="KW-0539">Nucleus</keyword>
<dbReference type="SUPFAM" id="SSF50978">
    <property type="entry name" value="WD40 repeat-like"/>
    <property type="match status" value="1"/>
</dbReference>
<evidence type="ECO:0000256" key="9">
    <source>
        <dbReference type="PROSITE-ProRule" id="PRU00221"/>
    </source>
</evidence>
<feature type="repeat" description="WD" evidence="9">
    <location>
        <begin position="11"/>
        <end position="52"/>
    </location>
</feature>
<dbReference type="GeneID" id="31364568"/>